<dbReference type="NCBIfam" id="TIGR00413">
    <property type="entry name" value="rlpA"/>
    <property type="match status" value="1"/>
</dbReference>
<dbReference type="GO" id="GO:0071555">
    <property type="term" value="P:cell wall organization"/>
    <property type="evidence" value="ECO:0007669"/>
    <property type="project" value="UniProtKB-KW"/>
</dbReference>
<dbReference type="Proteomes" id="UP000202440">
    <property type="component" value="Chromosome"/>
</dbReference>
<feature type="signal peptide" evidence="4">
    <location>
        <begin position="1"/>
        <end position="21"/>
    </location>
</feature>
<evidence type="ECO:0000256" key="4">
    <source>
        <dbReference type="HAMAP-Rule" id="MF_02071"/>
    </source>
</evidence>
<keyword evidence="2 4" id="KW-0456">Lyase</keyword>
<dbReference type="Pfam" id="PF05036">
    <property type="entry name" value="SPOR"/>
    <property type="match status" value="1"/>
</dbReference>
<dbReference type="GO" id="GO:0008932">
    <property type="term" value="F:lytic endotransglycosylase activity"/>
    <property type="evidence" value="ECO:0007669"/>
    <property type="project" value="UniProtKB-UniRule"/>
</dbReference>
<dbReference type="PROSITE" id="PS51724">
    <property type="entry name" value="SPOR"/>
    <property type="match status" value="1"/>
</dbReference>
<dbReference type="EMBL" id="CP022530">
    <property type="protein sequence ID" value="ASP40736.1"/>
    <property type="molecule type" value="Genomic_DNA"/>
</dbReference>
<dbReference type="InterPro" id="IPR036908">
    <property type="entry name" value="RlpA-like_sf"/>
</dbReference>
<dbReference type="PANTHER" id="PTHR34183:SF1">
    <property type="entry name" value="ENDOLYTIC PEPTIDOGLYCAN TRANSGLYCOSYLASE RLPA"/>
    <property type="match status" value="1"/>
</dbReference>
<keyword evidence="9" id="KW-1185">Reference proteome</keyword>
<dbReference type="SUPFAM" id="SSF110997">
    <property type="entry name" value="Sporulation related repeat"/>
    <property type="match status" value="1"/>
</dbReference>
<dbReference type="InterPro" id="IPR007730">
    <property type="entry name" value="SPOR-like_dom"/>
</dbReference>
<dbReference type="Pfam" id="PF03330">
    <property type="entry name" value="DPBB_1"/>
    <property type="match status" value="1"/>
</dbReference>
<dbReference type="PANTHER" id="PTHR34183">
    <property type="entry name" value="ENDOLYTIC PEPTIDOGLYCAN TRANSGLYCOSYLASE RLPA"/>
    <property type="match status" value="1"/>
</dbReference>
<evidence type="ECO:0000313" key="9">
    <source>
        <dbReference type="Proteomes" id="UP000202440"/>
    </source>
</evidence>
<dbReference type="OrthoDB" id="9779128at2"/>
<dbReference type="SUPFAM" id="SSF50685">
    <property type="entry name" value="Barwin-like endoglucanases"/>
    <property type="match status" value="1"/>
</dbReference>
<name>A0A222FQE9_9GAMM</name>
<feature type="region of interest" description="Disordered" evidence="6">
    <location>
        <begin position="26"/>
        <end position="55"/>
    </location>
</feature>
<dbReference type="InterPro" id="IPR034718">
    <property type="entry name" value="RlpA"/>
</dbReference>
<dbReference type="GO" id="GO:0042834">
    <property type="term" value="F:peptidoglycan binding"/>
    <property type="evidence" value="ECO:0007669"/>
    <property type="project" value="InterPro"/>
</dbReference>
<evidence type="ECO:0000313" key="8">
    <source>
        <dbReference type="EMBL" id="ASP40736.1"/>
    </source>
</evidence>
<dbReference type="FunFam" id="2.40.40.10:FF:000003">
    <property type="entry name" value="Endolytic peptidoglycan transglycosylase RlpA"/>
    <property type="match status" value="1"/>
</dbReference>
<evidence type="ECO:0000256" key="2">
    <source>
        <dbReference type="ARBA" id="ARBA00023239"/>
    </source>
</evidence>
<evidence type="ECO:0000256" key="1">
    <source>
        <dbReference type="ARBA" id="ARBA00022729"/>
    </source>
</evidence>
<dbReference type="KEGG" id="bsan:CHH28_19585"/>
<feature type="chain" id="PRO_5013416587" description="Endolytic peptidoglycan transglycosylase RlpA" evidence="4">
    <location>
        <begin position="22"/>
        <end position="256"/>
    </location>
</feature>
<sequence precursor="true">MTTQWAALAALVLILTGCATSRYQHQHDFTPPPKEGWQQLTEPTPKTEPRSVLGNPDSYEVLGQRYQVMREAHPYSEEGIASWYGMKFHGHQTSNGETYDVYAFTAAHKTLPLPSYVRVTRLDTGANVVVRVNDRGPFHQGRIIDLSYVAAKRLDMHKQGTAPVRIEVLKPPEPHSVRWLQVAALSDAQAAARLQQRLQTTLQQRWPVTIAEHKPSEQRPIHRVRIGPVKEGQDLEQLQELLRRENISAIVLAGHQ</sequence>
<dbReference type="InterPro" id="IPR012997">
    <property type="entry name" value="RplA"/>
</dbReference>
<evidence type="ECO:0000256" key="3">
    <source>
        <dbReference type="ARBA" id="ARBA00023316"/>
    </source>
</evidence>
<dbReference type="Gene3D" id="3.30.70.1070">
    <property type="entry name" value="Sporulation related repeat"/>
    <property type="match status" value="1"/>
</dbReference>
<evidence type="ECO:0000259" key="7">
    <source>
        <dbReference type="PROSITE" id="PS51724"/>
    </source>
</evidence>
<dbReference type="Gene3D" id="2.40.40.10">
    <property type="entry name" value="RlpA-like domain"/>
    <property type="match status" value="1"/>
</dbReference>
<dbReference type="CDD" id="cd22268">
    <property type="entry name" value="DPBB_RlpA-like"/>
    <property type="match status" value="1"/>
</dbReference>
<accession>A0A222FQE9</accession>
<dbReference type="RefSeq" id="WP_094061896.1">
    <property type="nucleotide sequence ID" value="NZ_CP022530.1"/>
</dbReference>
<evidence type="ECO:0000256" key="5">
    <source>
        <dbReference type="RuleBase" id="RU003495"/>
    </source>
</evidence>
<dbReference type="EC" id="4.2.2.-" evidence="4"/>
<dbReference type="InterPro" id="IPR009009">
    <property type="entry name" value="RlpA-like_DPBB"/>
</dbReference>
<reference evidence="8 9" key="1">
    <citation type="submission" date="2017-07" db="EMBL/GenBank/DDBJ databases">
        <title>Annotated genome sequence of Bacterioplanes sanyensis isolated from Red Sea.</title>
        <authorList>
            <person name="Rehman Z.U."/>
        </authorList>
    </citation>
    <scope>NUCLEOTIDE SEQUENCE [LARGE SCALE GENOMIC DNA]</scope>
    <source>
        <strain evidence="8 9">NV9</strain>
    </source>
</reference>
<comment type="similarity">
    <text evidence="4 5">Belongs to the RlpA family.</text>
</comment>
<keyword evidence="1 4" id="KW-0732">Signal</keyword>
<gene>
    <name evidence="4" type="primary">rlpA</name>
    <name evidence="8" type="ORF">CHH28_19585</name>
</gene>
<dbReference type="InterPro" id="IPR036680">
    <property type="entry name" value="SPOR-like_sf"/>
</dbReference>
<evidence type="ECO:0000256" key="6">
    <source>
        <dbReference type="SAM" id="MobiDB-lite"/>
    </source>
</evidence>
<dbReference type="AlphaFoldDB" id="A0A222FQE9"/>
<keyword evidence="3 4" id="KW-0961">Cell wall biogenesis/degradation</keyword>
<protein>
    <recommendedName>
        <fullName evidence="4">Endolytic peptidoglycan transglycosylase RlpA</fullName>
        <ecNumber evidence="4">4.2.2.-</ecNumber>
    </recommendedName>
</protein>
<dbReference type="HAMAP" id="MF_02071">
    <property type="entry name" value="RlpA"/>
    <property type="match status" value="1"/>
</dbReference>
<feature type="domain" description="SPOR" evidence="7">
    <location>
        <begin position="172"/>
        <end position="256"/>
    </location>
</feature>
<dbReference type="GO" id="GO:0000270">
    <property type="term" value="P:peptidoglycan metabolic process"/>
    <property type="evidence" value="ECO:0007669"/>
    <property type="project" value="UniProtKB-UniRule"/>
</dbReference>
<dbReference type="GO" id="GO:0009279">
    <property type="term" value="C:cell outer membrane"/>
    <property type="evidence" value="ECO:0007669"/>
    <property type="project" value="TreeGrafter"/>
</dbReference>
<comment type="function">
    <text evidence="4">Lytic transglycosylase with a strong preference for naked glycan strands that lack stem peptides.</text>
</comment>
<proteinExistence type="inferred from homology"/>
<organism evidence="8 9">
    <name type="scientific">Bacterioplanes sanyensis</name>
    <dbReference type="NCBI Taxonomy" id="1249553"/>
    <lineage>
        <taxon>Bacteria</taxon>
        <taxon>Pseudomonadati</taxon>
        <taxon>Pseudomonadota</taxon>
        <taxon>Gammaproteobacteria</taxon>
        <taxon>Oceanospirillales</taxon>
        <taxon>Oceanospirillaceae</taxon>
        <taxon>Bacterioplanes</taxon>
    </lineage>
</organism>